<sequence length="365" mass="42038">MTQATQSQANWTVRFPLDGDMLTERDGEVRDGKLHIVVELDVPDERALRVNGAPVRPQDGICRADVTLEGYSNTIVIDDDKQPGAGQTIVVYWLRRATSKFRLSVDDSIWFLQDIAQQRDAYRSIFDNPYLAVFKEAHDTYGLKVQFNLYDRTDGFDLSQMPERFKPEWQANADWLRLTFHALQNDPPKPYEHASPEQLLVDCERVTGQIVRFAGAELLDPATTIHWGAVTREGCRALRSFGMKGLAGYFRVEDGKPIVSYYLSNEQTAHLEKRDFWKDHSEDLVFVKIDAVLDRLQLDEVVPALERIKSLPHESGFLDVMVHEQYYYPHYSAYQPDYRDKIMATARWAAENGYEPAFLSECLFE</sequence>
<keyword evidence="2" id="KW-1185">Reference proteome</keyword>
<dbReference type="Proteomes" id="UP001589619">
    <property type="component" value="Unassembled WGS sequence"/>
</dbReference>
<reference evidence="1 2" key="1">
    <citation type="submission" date="2024-09" db="EMBL/GenBank/DDBJ databases">
        <authorList>
            <person name="Sun Q."/>
            <person name="Mori K."/>
        </authorList>
    </citation>
    <scope>NUCLEOTIDE SEQUENCE [LARGE SCALE GENOMIC DNA]</scope>
    <source>
        <strain evidence="1 2">JCM 12520</strain>
    </source>
</reference>
<evidence type="ECO:0000313" key="1">
    <source>
        <dbReference type="EMBL" id="MFB9751473.1"/>
    </source>
</evidence>
<name>A0ABV5VT83_9BACL</name>
<proteinExistence type="predicted"/>
<dbReference type="EMBL" id="JBHMAG010000007">
    <property type="protein sequence ID" value="MFB9751473.1"/>
    <property type="molecule type" value="Genomic_DNA"/>
</dbReference>
<protein>
    <submittedName>
        <fullName evidence="1">Uncharacterized protein</fullName>
    </submittedName>
</protein>
<evidence type="ECO:0000313" key="2">
    <source>
        <dbReference type="Proteomes" id="UP001589619"/>
    </source>
</evidence>
<comment type="caution">
    <text evidence="1">The sequence shown here is derived from an EMBL/GenBank/DDBJ whole genome shotgun (WGS) entry which is preliminary data.</text>
</comment>
<gene>
    <name evidence="1" type="ORF">ACFFNY_07820</name>
</gene>
<organism evidence="1 2">
    <name type="scientific">Paenibacillus hodogayensis</name>
    <dbReference type="NCBI Taxonomy" id="279208"/>
    <lineage>
        <taxon>Bacteria</taxon>
        <taxon>Bacillati</taxon>
        <taxon>Bacillota</taxon>
        <taxon>Bacilli</taxon>
        <taxon>Bacillales</taxon>
        <taxon>Paenibacillaceae</taxon>
        <taxon>Paenibacillus</taxon>
    </lineage>
</organism>
<accession>A0ABV5VT83</accession>
<dbReference type="RefSeq" id="WP_344912020.1">
    <property type="nucleotide sequence ID" value="NZ_BAAAYO010000010.1"/>
</dbReference>